<evidence type="ECO:0000313" key="2">
    <source>
        <dbReference type="EMBL" id="CAG8747965.1"/>
    </source>
</evidence>
<dbReference type="Proteomes" id="UP000789396">
    <property type="component" value="Unassembled WGS sequence"/>
</dbReference>
<dbReference type="PROSITE" id="PS00463">
    <property type="entry name" value="ZN2_CY6_FUNGAL_1"/>
    <property type="match status" value="1"/>
</dbReference>
<evidence type="ECO:0000259" key="1">
    <source>
        <dbReference type="PROSITE" id="PS50048"/>
    </source>
</evidence>
<sequence length="199" mass="22578">FESPNLISNNQVSGKELSLESLQSLEKDNPRLSDTCACCRRDKKRCEYNGMPGALRCARCRMKKRQCLFQCAECHENSSVDKATLHCVNCKATVEDPPVDYNFVQENDKIYLKLENNDIKIEITHELLKLQKFEQNFTPSSTQSFNVDFPANNNAPSVMPDTCPSASYLPVYNEASNICIQPIILQGSYFISDAYQQQT</sequence>
<comment type="caution">
    <text evidence="2">The sequence shown here is derived from an EMBL/GenBank/DDBJ whole genome shotgun (WGS) entry which is preliminary data.</text>
</comment>
<dbReference type="InterPro" id="IPR001138">
    <property type="entry name" value="Zn2Cys6_DnaBD"/>
</dbReference>
<dbReference type="EMBL" id="CAJVPZ010034959">
    <property type="protein sequence ID" value="CAG8747965.1"/>
    <property type="molecule type" value="Genomic_DNA"/>
</dbReference>
<proteinExistence type="predicted"/>
<protein>
    <submittedName>
        <fullName evidence="2">14148_t:CDS:1</fullName>
    </submittedName>
</protein>
<evidence type="ECO:0000313" key="3">
    <source>
        <dbReference type="Proteomes" id="UP000789396"/>
    </source>
</evidence>
<dbReference type="AlphaFoldDB" id="A0A9N9ISJ1"/>
<feature type="non-terminal residue" evidence="2">
    <location>
        <position position="199"/>
    </location>
</feature>
<organism evidence="2 3">
    <name type="scientific">Racocetra fulgida</name>
    <dbReference type="NCBI Taxonomy" id="60492"/>
    <lineage>
        <taxon>Eukaryota</taxon>
        <taxon>Fungi</taxon>
        <taxon>Fungi incertae sedis</taxon>
        <taxon>Mucoromycota</taxon>
        <taxon>Glomeromycotina</taxon>
        <taxon>Glomeromycetes</taxon>
        <taxon>Diversisporales</taxon>
        <taxon>Gigasporaceae</taxon>
        <taxon>Racocetra</taxon>
    </lineage>
</organism>
<dbReference type="GO" id="GO:0000981">
    <property type="term" value="F:DNA-binding transcription factor activity, RNA polymerase II-specific"/>
    <property type="evidence" value="ECO:0007669"/>
    <property type="project" value="InterPro"/>
</dbReference>
<dbReference type="GO" id="GO:0008270">
    <property type="term" value="F:zinc ion binding"/>
    <property type="evidence" value="ECO:0007669"/>
    <property type="project" value="InterPro"/>
</dbReference>
<accession>A0A9N9ISJ1</accession>
<keyword evidence="3" id="KW-1185">Reference proteome</keyword>
<dbReference type="OrthoDB" id="2432017at2759"/>
<name>A0A9N9ISJ1_9GLOM</name>
<reference evidence="2" key="1">
    <citation type="submission" date="2021-06" db="EMBL/GenBank/DDBJ databases">
        <authorList>
            <person name="Kallberg Y."/>
            <person name="Tangrot J."/>
            <person name="Rosling A."/>
        </authorList>
    </citation>
    <scope>NUCLEOTIDE SEQUENCE</scope>
    <source>
        <strain evidence="2">IN212</strain>
    </source>
</reference>
<dbReference type="PROSITE" id="PS50048">
    <property type="entry name" value="ZN2_CY6_FUNGAL_2"/>
    <property type="match status" value="1"/>
</dbReference>
<feature type="non-terminal residue" evidence="2">
    <location>
        <position position="1"/>
    </location>
</feature>
<gene>
    <name evidence="2" type="ORF">RFULGI_LOCUS13385</name>
</gene>
<feature type="domain" description="Zn(2)-C6 fungal-type" evidence="1">
    <location>
        <begin position="35"/>
        <end position="69"/>
    </location>
</feature>